<dbReference type="NCBIfam" id="NF040713">
    <property type="entry name" value="ZapE"/>
    <property type="match status" value="1"/>
</dbReference>
<sequence>MGRTSFHGLTRNIFVLTKTKNRSRFINHLFPQNIVSSHQAFSRSIVDTTNKLTSKNKYSFCESHDKITGLILKTNHSTGKTQCKVKHGPISVYEQKVSRGELNRDAHQLKVVERLQKLHETLKSYQPDVATTKQKKSFWFQNVEKKERYVKGLYLHGSVGTGKTMLMDMFHDTSDVIRKQRVHFHKFMLDVHKRIHALKKLQPKITTTMNSQPFDPISPIAYQISQEAWLLCFDEFQVIFCYLFTNKALFMLDIALKLNSLEGGSPDETNMHIDKIIQEFQFLYKLELSSKTLTVLGRKLVLPKTYDKILDTSFDDMCRKNLGAVDYLEICREFDIVVLRDVPNMCLGARSEARRFTTLIDTLYDNKVKLIMSAASEPKYLFSVGTITTKESDANRTLMDDLGISDNSELAKSSLFTGEEEMFAFDRVVSRLTQMQTKEYWERNSSVVTLHGSTVPETQSNKSVSSS</sequence>
<comment type="similarity">
    <text evidence="1">Belongs to the AFG1 ATPase family.</text>
</comment>
<name>A0A2C9L4V5_BIOGL</name>
<evidence type="ECO:0000313" key="5">
    <source>
        <dbReference type="Proteomes" id="UP000076420"/>
    </source>
</evidence>
<dbReference type="VEuPathDB" id="VectorBase:BGLB026992"/>
<accession>A0A2C9L4V5</accession>
<keyword evidence="2" id="KW-0547">Nucleotide-binding</keyword>
<dbReference type="GO" id="GO:0005739">
    <property type="term" value="C:mitochondrion"/>
    <property type="evidence" value="ECO:0007669"/>
    <property type="project" value="TreeGrafter"/>
</dbReference>
<dbReference type="GO" id="GO:0005524">
    <property type="term" value="F:ATP binding"/>
    <property type="evidence" value="ECO:0007669"/>
    <property type="project" value="UniProtKB-KW"/>
</dbReference>
<proteinExistence type="inferred from homology"/>
<protein>
    <recommendedName>
        <fullName evidence="6">ATPase N2B</fullName>
    </recommendedName>
</protein>
<gene>
    <name evidence="4" type="primary">106063430</name>
</gene>
<dbReference type="EnsemblMetazoa" id="BGLB026992-RA">
    <property type="protein sequence ID" value="BGLB026992-PA"/>
    <property type="gene ID" value="BGLB026992"/>
</dbReference>
<keyword evidence="3" id="KW-0067">ATP-binding</keyword>
<dbReference type="VEuPathDB" id="VectorBase:BGLAX_031930"/>
<evidence type="ECO:0000256" key="3">
    <source>
        <dbReference type="ARBA" id="ARBA00022840"/>
    </source>
</evidence>
<dbReference type="OrthoDB" id="548867at2759"/>
<evidence type="ECO:0000256" key="2">
    <source>
        <dbReference type="ARBA" id="ARBA00022741"/>
    </source>
</evidence>
<dbReference type="InterPro" id="IPR005654">
    <property type="entry name" value="ATPase_AFG1-like"/>
</dbReference>
<dbReference type="STRING" id="6526.A0A2C9L4V5"/>
<organism evidence="4 5">
    <name type="scientific">Biomphalaria glabrata</name>
    <name type="common">Bloodfluke planorb</name>
    <name type="synonym">Freshwater snail</name>
    <dbReference type="NCBI Taxonomy" id="6526"/>
    <lineage>
        <taxon>Eukaryota</taxon>
        <taxon>Metazoa</taxon>
        <taxon>Spiralia</taxon>
        <taxon>Lophotrochozoa</taxon>
        <taxon>Mollusca</taxon>
        <taxon>Gastropoda</taxon>
        <taxon>Heterobranchia</taxon>
        <taxon>Euthyneura</taxon>
        <taxon>Panpulmonata</taxon>
        <taxon>Hygrophila</taxon>
        <taxon>Lymnaeoidea</taxon>
        <taxon>Planorbidae</taxon>
        <taxon>Biomphalaria</taxon>
    </lineage>
</organism>
<dbReference type="SUPFAM" id="SSF52540">
    <property type="entry name" value="P-loop containing nucleoside triphosphate hydrolases"/>
    <property type="match status" value="1"/>
</dbReference>
<dbReference type="AlphaFoldDB" id="A0A2C9L4V5"/>
<evidence type="ECO:0008006" key="6">
    <source>
        <dbReference type="Google" id="ProtNLM"/>
    </source>
</evidence>
<dbReference type="PANTHER" id="PTHR12169">
    <property type="entry name" value="ATPASE N2B"/>
    <property type="match status" value="1"/>
</dbReference>
<dbReference type="Gene3D" id="3.40.50.300">
    <property type="entry name" value="P-loop containing nucleotide triphosphate hydrolases"/>
    <property type="match status" value="1"/>
</dbReference>
<dbReference type="InterPro" id="IPR027417">
    <property type="entry name" value="P-loop_NTPase"/>
</dbReference>
<dbReference type="Pfam" id="PF03969">
    <property type="entry name" value="AFG1_ATPase"/>
    <property type="match status" value="2"/>
</dbReference>
<dbReference type="KEGG" id="bgt:106063430"/>
<evidence type="ECO:0000256" key="1">
    <source>
        <dbReference type="ARBA" id="ARBA00010322"/>
    </source>
</evidence>
<evidence type="ECO:0000313" key="4">
    <source>
        <dbReference type="EnsemblMetazoa" id="BGLB026992-PA"/>
    </source>
</evidence>
<dbReference type="Proteomes" id="UP000076420">
    <property type="component" value="Unassembled WGS sequence"/>
</dbReference>
<reference evidence="4" key="1">
    <citation type="submission" date="2020-05" db="UniProtKB">
        <authorList>
            <consortium name="EnsemblMetazoa"/>
        </authorList>
    </citation>
    <scope>IDENTIFICATION</scope>
    <source>
        <strain evidence="4">BB02</strain>
    </source>
</reference>
<dbReference type="PANTHER" id="PTHR12169:SF6">
    <property type="entry name" value="AFG1-LIKE ATPASE"/>
    <property type="match status" value="1"/>
</dbReference>
<dbReference type="GO" id="GO:0016887">
    <property type="term" value="F:ATP hydrolysis activity"/>
    <property type="evidence" value="ECO:0007669"/>
    <property type="project" value="InterPro"/>
</dbReference>